<reference evidence="1" key="1">
    <citation type="submission" date="2013-11" db="EMBL/GenBank/DDBJ databases">
        <title>Draft genome sequence and annotation of the entomopathogenic bacteria, Xenorhabdus cabanillasi strain JM26 and Xenorhabdus szentirmai strain DSM 16338.</title>
        <authorList>
            <person name="Gualtieri M."/>
            <person name="Ogier J.C."/>
            <person name="Pages S."/>
            <person name="Givaudan A."/>
            <person name="Gaudriault S."/>
        </authorList>
    </citation>
    <scope>NUCLEOTIDE SEQUENCE [LARGE SCALE GENOMIC DNA]</scope>
    <source>
        <strain evidence="1">DSM 16338</strain>
    </source>
</reference>
<proteinExistence type="predicted"/>
<accession>W1J0T4</accession>
<keyword evidence="2" id="KW-1185">Reference proteome</keyword>
<evidence type="ECO:0000313" key="2">
    <source>
        <dbReference type="Proteomes" id="UP000019202"/>
    </source>
</evidence>
<dbReference type="EMBL" id="CBXF010000090">
    <property type="protein sequence ID" value="CDL83466.1"/>
    <property type="molecule type" value="Genomic_DNA"/>
</dbReference>
<evidence type="ECO:0000313" key="1">
    <source>
        <dbReference type="EMBL" id="CDL83466.1"/>
    </source>
</evidence>
<dbReference type="AlphaFoldDB" id="W1J0T4"/>
<dbReference type="Proteomes" id="UP000019202">
    <property type="component" value="Unassembled WGS sequence"/>
</dbReference>
<comment type="caution">
    <text evidence="1">The sequence shown here is derived from an EMBL/GenBank/DDBJ whole genome shotgun (WGS) entry which is preliminary data.</text>
</comment>
<gene>
    <name evidence="1" type="ORF">XSR1_310020</name>
</gene>
<protein>
    <submittedName>
        <fullName evidence="1">Uncharacterized protein</fullName>
    </submittedName>
</protein>
<organism evidence="1 2">
    <name type="scientific">Xenorhabdus szentirmaii DSM 16338</name>
    <dbReference type="NCBI Taxonomy" id="1427518"/>
    <lineage>
        <taxon>Bacteria</taxon>
        <taxon>Pseudomonadati</taxon>
        <taxon>Pseudomonadota</taxon>
        <taxon>Gammaproteobacteria</taxon>
        <taxon>Enterobacterales</taxon>
        <taxon>Morganellaceae</taxon>
        <taxon>Xenorhabdus</taxon>
    </lineage>
</organism>
<sequence>MQLKNGYLNLALPKYIHSGINRYPIYAVAEEESGRQSRATEMFVIVEPFVVKEKPQHIKVDFFLSS</sequence>
<name>W1J0T4_9GAMM</name>